<name>A0ABT8MAR3_9EURY</name>
<dbReference type="InterPro" id="IPR001650">
    <property type="entry name" value="Helicase_C-like"/>
</dbReference>
<dbReference type="PROSITE" id="PS51194">
    <property type="entry name" value="HELICASE_CTER"/>
    <property type="match status" value="1"/>
</dbReference>
<accession>A0ABT8MAR3</accession>
<evidence type="ECO:0000313" key="4">
    <source>
        <dbReference type="Proteomes" id="UP001168338"/>
    </source>
</evidence>
<keyword evidence="4" id="KW-1185">Reference proteome</keyword>
<dbReference type="PANTHER" id="PTHR47957">
    <property type="entry name" value="ATP-DEPENDENT HELICASE HRQ1"/>
    <property type="match status" value="1"/>
</dbReference>
<reference evidence="3" key="1">
    <citation type="submission" date="2019-05" db="EMBL/GenBank/DDBJ databases">
        <title>Methanoculleus sp. FWC-SCC1, a methanogenic archaeon isolated from deep marine cold seep.</title>
        <authorList>
            <person name="Chen Y.-W."/>
            <person name="Chen S.-C."/>
            <person name="Teng N.-H."/>
            <person name="Lai M.-C."/>
        </authorList>
    </citation>
    <scope>NUCLEOTIDE SEQUENCE</scope>
    <source>
        <strain evidence="3">FWC-SCC1</strain>
    </source>
</reference>
<dbReference type="PANTHER" id="PTHR47957:SF3">
    <property type="entry name" value="ATP-DEPENDENT HELICASE HRQ1"/>
    <property type="match status" value="1"/>
</dbReference>
<evidence type="ECO:0000259" key="2">
    <source>
        <dbReference type="PROSITE" id="PS51194"/>
    </source>
</evidence>
<dbReference type="Pfam" id="PF00271">
    <property type="entry name" value="Helicase_C"/>
    <property type="match status" value="1"/>
</dbReference>
<dbReference type="RefSeq" id="WP_301664157.1">
    <property type="nucleotide sequence ID" value="NZ_VCYH01000005.1"/>
</dbReference>
<dbReference type="SMART" id="SM00490">
    <property type="entry name" value="HELICc"/>
    <property type="match status" value="1"/>
</dbReference>
<dbReference type="InterPro" id="IPR027417">
    <property type="entry name" value="P-loop_NTPase"/>
</dbReference>
<feature type="domain" description="Helicase C-terminal" evidence="2">
    <location>
        <begin position="90"/>
        <end position="243"/>
    </location>
</feature>
<dbReference type="SUPFAM" id="SSF52540">
    <property type="entry name" value="P-loop containing nucleoside triphosphate hydrolases"/>
    <property type="match status" value="1"/>
</dbReference>
<dbReference type="EMBL" id="VCYH01000005">
    <property type="protein sequence ID" value="MDN7025026.1"/>
    <property type="molecule type" value="Genomic_DNA"/>
</dbReference>
<protein>
    <recommendedName>
        <fullName evidence="2">Helicase C-terminal domain-containing protein</fullName>
    </recommendedName>
</protein>
<evidence type="ECO:0000313" key="3">
    <source>
        <dbReference type="EMBL" id="MDN7025026.1"/>
    </source>
</evidence>
<feature type="compositionally biased region" description="Polar residues" evidence="1">
    <location>
        <begin position="226"/>
        <end position="237"/>
    </location>
</feature>
<dbReference type="Proteomes" id="UP001168338">
    <property type="component" value="Unassembled WGS sequence"/>
</dbReference>
<comment type="caution">
    <text evidence="3">The sequence shown here is derived from an EMBL/GenBank/DDBJ whole genome shotgun (WGS) entry which is preliminary data.</text>
</comment>
<feature type="compositionally biased region" description="Polar residues" evidence="1">
    <location>
        <begin position="256"/>
        <end position="265"/>
    </location>
</feature>
<proteinExistence type="predicted"/>
<feature type="region of interest" description="Disordered" evidence="1">
    <location>
        <begin position="222"/>
        <end position="265"/>
    </location>
</feature>
<evidence type="ECO:0000256" key="1">
    <source>
        <dbReference type="SAM" id="MobiDB-lite"/>
    </source>
</evidence>
<dbReference type="Gene3D" id="3.40.50.300">
    <property type="entry name" value="P-loop containing nucleotide triphosphate hydrolases"/>
    <property type="match status" value="1"/>
</dbReference>
<gene>
    <name evidence="3" type="ORF">FGU65_09020</name>
</gene>
<sequence>MGVPDLVRLLAEDPRYRSRIAHIEEIPPRLPQYGTLSRPLPDALAAFLAQKGIRLYTHQCEAIERVRNGEHLVISNPSAKGARDRSAHLETRDLFVEALRQDCRIICFAVSRRTAEPVTRWSQEALGAKRAGSIASYRAGYLPEERRAIEGALKRGDLAGVVSTNALELGIDIGSLDGAILSGYPGTMNSVWQQAGRAGRRRGDAVAVMVAFRDPLDQYCAPPASTPRNAATATSRSTNRRHACCSRDWPAKLPTDTLNTTPAHP</sequence>
<organism evidence="3 4">
    <name type="scientific">Methanoculleus frigidifontis</name>
    <dbReference type="NCBI Taxonomy" id="2584085"/>
    <lineage>
        <taxon>Archaea</taxon>
        <taxon>Methanobacteriati</taxon>
        <taxon>Methanobacteriota</taxon>
        <taxon>Stenosarchaea group</taxon>
        <taxon>Methanomicrobia</taxon>
        <taxon>Methanomicrobiales</taxon>
        <taxon>Methanomicrobiaceae</taxon>
        <taxon>Methanoculleus</taxon>
    </lineage>
</organism>
<dbReference type="CDD" id="cd18797">
    <property type="entry name" value="SF2_C_Hrq"/>
    <property type="match status" value="1"/>
</dbReference>